<sequence length="184" mass="20720">MNSKVLRLNKAGTPIAWLSWQETTTLLVKDLVIWSIGDTIYTVKGGYSKTGRRSSLDLPSIIACDGKVDNHAFTPALSNGLLFARDQQMCMYCGLEFPVKELSRDHVIPTSKGGQDRWTNCVTACRRCNNRKSDRTPELANMQLLAVPFAPNRYEFFYLSNRDVLADQMEFLKARFSPNGSVFA</sequence>
<accession>A0A2Z2P9D3</accession>
<dbReference type="PANTHER" id="PTHR33877:SF2">
    <property type="entry name" value="OS07G0170200 PROTEIN"/>
    <property type="match status" value="1"/>
</dbReference>
<dbReference type="OrthoDB" id="9802901at2"/>
<dbReference type="Pfam" id="PF14279">
    <property type="entry name" value="HNH_5"/>
    <property type="match status" value="1"/>
</dbReference>
<dbReference type="Proteomes" id="UP000250079">
    <property type="component" value="Chromosome"/>
</dbReference>
<dbReference type="RefSeq" id="WP_088921272.1">
    <property type="nucleotide sequence ID" value="NZ_CP018632.1"/>
</dbReference>
<dbReference type="SMART" id="SM00507">
    <property type="entry name" value="HNHc"/>
    <property type="match status" value="1"/>
</dbReference>
<proteinExistence type="predicted"/>
<evidence type="ECO:0000313" key="3">
    <source>
        <dbReference type="Proteomes" id="UP000250079"/>
    </source>
</evidence>
<dbReference type="AlphaFoldDB" id="A0A2Z2P9D3"/>
<keyword evidence="2" id="KW-0378">Hydrolase</keyword>
<dbReference type="GO" id="GO:0016787">
    <property type="term" value="F:hydrolase activity"/>
    <property type="evidence" value="ECO:0007669"/>
    <property type="project" value="UniProtKB-KW"/>
</dbReference>
<dbReference type="CDD" id="cd00085">
    <property type="entry name" value="HNHc"/>
    <property type="match status" value="1"/>
</dbReference>
<dbReference type="EMBL" id="CP018632">
    <property type="protein sequence ID" value="ASJ76504.1"/>
    <property type="molecule type" value="Genomic_DNA"/>
</dbReference>
<organism evidence="2 3">
    <name type="scientific">Granulosicoccus antarcticus IMCC3135</name>
    <dbReference type="NCBI Taxonomy" id="1192854"/>
    <lineage>
        <taxon>Bacteria</taxon>
        <taxon>Pseudomonadati</taxon>
        <taxon>Pseudomonadota</taxon>
        <taxon>Gammaproteobacteria</taxon>
        <taxon>Chromatiales</taxon>
        <taxon>Granulosicoccaceae</taxon>
        <taxon>Granulosicoccus</taxon>
    </lineage>
</organism>
<dbReference type="InterPro" id="IPR003615">
    <property type="entry name" value="HNH_nuc"/>
</dbReference>
<keyword evidence="2" id="KW-0255">Endonuclease</keyword>
<gene>
    <name evidence="2" type="primary">cas9</name>
    <name evidence="2" type="ORF">IMCC3135_32295</name>
</gene>
<evidence type="ECO:0000259" key="1">
    <source>
        <dbReference type="SMART" id="SM00507"/>
    </source>
</evidence>
<keyword evidence="2" id="KW-0540">Nuclease</keyword>
<dbReference type="InterPro" id="IPR029471">
    <property type="entry name" value="HNH_5"/>
</dbReference>
<dbReference type="EC" id="3.1.-.-" evidence="2"/>
<dbReference type="Gene3D" id="1.10.30.50">
    <property type="match status" value="1"/>
</dbReference>
<protein>
    <submittedName>
        <fullName evidence="2">CRISPR-associated endonuclease Cas9</fullName>
        <ecNumber evidence="2">3.1.-.-</ecNumber>
    </submittedName>
</protein>
<keyword evidence="3" id="KW-1185">Reference proteome</keyword>
<name>A0A2Z2P9D3_9GAMM</name>
<reference evidence="2 3" key="1">
    <citation type="submission" date="2016-12" db="EMBL/GenBank/DDBJ databases">
        <authorList>
            <person name="Song W.-J."/>
            <person name="Kurnit D.M."/>
        </authorList>
    </citation>
    <scope>NUCLEOTIDE SEQUENCE [LARGE SCALE GENOMIC DNA]</scope>
    <source>
        <strain evidence="2 3">IMCC3135</strain>
    </source>
</reference>
<dbReference type="GO" id="GO:0004519">
    <property type="term" value="F:endonuclease activity"/>
    <property type="evidence" value="ECO:0007669"/>
    <property type="project" value="UniProtKB-KW"/>
</dbReference>
<dbReference type="KEGG" id="gai:IMCC3135_32295"/>
<dbReference type="InterPro" id="IPR052892">
    <property type="entry name" value="NA-targeting_endonuclease"/>
</dbReference>
<dbReference type="PANTHER" id="PTHR33877">
    <property type="entry name" value="SLL1193 PROTEIN"/>
    <property type="match status" value="1"/>
</dbReference>
<evidence type="ECO:0000313" key="2">
    <source>
        <dbReference type="EMBL" id="ASJ76504.1"/>
    </source>
</evidence>
<feature type="domain" description="HNH nuclease" evidence="1">
    <location>
        <begin position="77"/>
        <end position="130"/>
    </location>
</feature>